<keyword evidence="3" id="KW-1185">Reference proteome</keyword>
<dbReference type="KEGG" id="bok:DM82_332"/>
<dbReference type="InterPro" id="IPR018656">
    <property type="entry name" value="DUF2087"/>
</dbReference>
<gene>
    <name evidence="2" type="ORF">DM82_332</name>
</gene>
<dbReference type="Pfam" id="PF09860">
    <property type="entry name" value="DUF2087"/>
    <property type="match status" value="1"/>
</dbReference>
<evidence type="ECO:0000313" key="3">
    <source>
        <dbReference type="Proteomes" id="UP000029424"/>
    </source>
</evidence>
<dbReference type="Pfam" id="PF13578">
    <property type="entry name" value="Methyltransf_24"/>
    <property type="match status" value="1"/>
</dbReference>
<dbReference type="InterPro" id="IPR029063">
    <property type="entry name" value="SAM-dependent_MTases_sf"/>
</dbReference>
<name>A0AAI8B7V1_9BURK</name>
<proteinExistence type="predicted"/>
<feature type="domain" description="DUF2087" evidence="1">
    <location>
        <begin position="357"/>
        <end position="411"/>
    </location>
</feature>
<dbReference type="Gene3D" id="3.40.50.150">
    <property type="entry name" value="Vaccinia Virus protein VP39"/>
    <property type="match status" value="1"/>
</dbReference>
<accession>A0AAI8B7V1</accession>
<organism evidence="2 3">
    <name type="scientific">Burkholderia oklahomensis</name>
    <dbReference type="NCBI Taxonomy" id="342113"/>
    <lineage>
        <taxon>Bacteria</taxon>
        <taxon>Pseudomonadati</taxon>
        <taxon>Pseudomonadota</taxon>
        <taxon>Betaproteobacteria</taxon>
        <taxon>Burkholderiales</taxon>
        <taxon>Burkholderiaceae</taxon>
        <taxon>Burkholderia</taxon>
        <taxon>pseudomallei group</taxon>
    </lineage>
</organism>
<evidence type="ECO:0000313" key="2">
    <source>
        <dbReference type="EMBL" id="AIO67357.1"/>
    </source>
</evidence>
<reference evidence="2 3" key="1">
    <citation type="submission" date="2014-06" db="EMBL/GenBank/DDBJ databases">
        <authorList>
            <person name="Bishop-Lilly K.A."/>
            <person name="Broomall S.M."/>
            <person name="Chain P.S."/>
            <person name="Chertkov O."/>
            <person name="Coyne S.R."/>
            <person name="Daligault H.E."/>
            <person name="Davenport K.W."/>
            <person name="Erkkila T."/>
            <person name="Frey K.G."/>
            <person name="Gibbons H.S."/>
            <person name="Gu W."/>
            <person name="Jaissle J."/>
            <person name="Johnson S.L."/>
            <person name="Koroleva G.I."/>
            <person name="Ladner J.T."/>
            <person name="Lo C.-C."/>
            <person name="Minogue T.D."/>
            <person name="Munk C."/>
            <person name="Palacios G.F."/>
            <person name="Redden C.L."/>
            <person name="Rosenzweig C.N."/>
            <person name="Scholz M.B."/>
            <person name="Teshima H."/>
            <person name="Xu Y."/>
        </authorList>
    </citation>
    <scope>NUCLEOTIDE SEQUENCE [LARGE SCALE GENOMIC DNA]</scope>
    <source>
        <strain evidence="2 3">EO147</strain>
    </source>
</reference>
<dbReference type="Proteomes" id="UP000029424">
    <property type="component" value="Chromosome 1"/>
</dbReference>
<protein>
    <recommendedName>
        <fullName evidence="1">DUF2087 domain-containing protein</fullName>
    </recommendedName>
</protein>
<sequence>MHMIRPGMGTENSASLISALIRMTRPATVVEIGAGDSTIFIAKALQQARQDWQHDKDLLDASTWQERSALLDPTGIPDIYQPRLITIDNFTAEGSSAEEAWDALKNHDVDRGLVTFVKSNFYALDEATIASWGAIDIAWIDAGTPADDVRFVAALWEHVAPGGYLCLHEPTMLTTVSMEGGQQRVRRVRTPIWEELFRRLDDSFELITLPELHKYRQSGLGIVRKRQQNERVLRSQPLQSELVELGEIPIRSSYLSIGEEALNQRLRKDAIIAAMTSRETRSVYAAIVLGVNRLADIVERVGIDAKAVSKIVTRLLSIGLIQRDESGFLDIDTVWGEIADRQHRSAEDLSDRQLETDLAIEKIATAFAPDVQYTESEISKICQLFTTDYARLRRYLVDRGVLQRQNNVYRRVLSQ</sequence>
<dbReference type="EMBL" id="CP008726">
    <property type="protein sequence ID" value="AIO67357.1"/>
    <property type="molecule type" value="Genomic_DNA"/>
</dbReference>
<dbReference type="AlphaFoldDB" id="A0AAI8B7V1"/>
<dbReference type="SUPFAM" id="SSF53335">
    <property type="entry name" value="S-adenosyl-L-methionine-dependent methyltransferases"/>
    <property type="match status" value="1"/>
</dbReference>
<evidence type="ECO:0000259" key="1">
    <source>
        <dbReference type="Pfam" id="PF09860"/>
    </source>
</evidence>